<dbReference type="OrthoDB" id="1804088at2"/>
<sequence length="519" mass="56547">MAPQTRNVPAVRAAGAHLGVAAKRLPRRSAGHKTKTPVPVAETGFANPFPGMLSAFSQWDQFEQVPELLWPNSVRTYTRMWREDSRIASVYYAIALPIMRTPWRVDPNGASDEVTEFVATNLGLPVIGGDDSKPKPRTRDRFSWHKHLQLALRHLLFGHQVFEQVYRIGDDGHAYLRKLAPRPSSTIAYWDVALDGGLVGITQFPPGTSFGAPYGTTQGGMSGLQLQIPVSRLVVYVRDPDPGQWIGNSLLRPAYKHWLLKDELIRIEATAARRNGVGVPVVTAPESVSEASVGSADLQPYLDIARQYRGGNSAGVALPFGTEFELKGVNGTLPSGYVRQAIEYHDKQMALAALAHFLNLDRGGSYALASVQESTFTQGVQQVAETIRDTAQAHVVEDLVDANFGEDEACPMLVVDEIGSRQDATAAALQMLVNSGLLTPDPALEAFERQQMGLPAADPELQEQNNAQFPKTVDEPEPPADTEPVQTALPALPYKGAANASAGRTRRLTIHPEGELTLW</sequence>
<gene>
    <name evidence="1" type="ORF">CQY23_03165</name>
</gene>
<dbReference type="Pfam" id="PF06074">
    <property type="entry name" value="Portal_Mu"/>
    <property type="match status" value="1"/>
</dbReference>
<comment type="caution">
    <text evidence="1">The sequence shown here is derived from an EMBL/GenBank/DDBJ whole genome shotgun (WGS) entry which is preliminary data.</text>
</comment>
<accession>A0A2G5PRH6</accession>
<organism evidence="1 2">
    <name type="scientific">Mycobacterium celatum</name>
    <dbReference type="NCBI Taxonomy" id="28045"/>
    <lineage>
        <taxon>Bacteria</taxon>
        <taxon>Bacillati</taxon>
        <taxon>Actinomycetota</taxon>
        <taxon>Actinomycetes</taxon>
        <taxon>Mycobacteriales</taxon>
        <taxon>Mycobacteriaceae</taxon>
        <taxon>Mycobacterium</taxon>
    </lineage>
</organism>
<evidence type="ECO:0000313" key="1">
    <source>
        <dbReference type="EMBL" id="PIB80554.1"/>
    </source>
</evidence>
<protein>
    <recommendedName>
        <fullName evidence="3">Portal protein</fullName>
    </recommendedName>
</protein>
<proteinExistence type="predicted"/>
<dbReference type="AlphaFoldDB" id="A0A2G5PRH6"/>
<dbReference type="Proteomes" id="UP000230971">
    <property type="component" value="Unassembled WGS sequence"/>
</dbReference>
<reference evidence="1 2" key="1">
    <citation type="journal article" date="2017" name="Infect. Genet. Evol.">
        <title>The new phylogeny of the genus Mycobacterium: The old and the news.</title>
        <authorList>
            <person name="Tortoli E."/>
            <person name="Fedrizzi T."/>
            <person name="Meehan C.J."/>
            <person name="Trovato A."/>
            <person name="Grottola A."/>
            <person name="Giacobazzi E."/>
            <person name="Serpini G.F."/>
            <person name="Tagliazucchi S."/>
            <person name="Fabio A."/>
            <person name="Bettua C."/>
            <person name="Bertorelli R."/>
            <person name="Frascaro F."/>
            <person name="De Sanctis V."/>
            <person name="Pecorari M."/>
            <person name="Jousson O."/>
            <person name="Segata N."/>
            <person name="Cirillo D.M."/>
        </authorList>
    </citation>
    <scope>NUCLEOTIDE SEQUENCE [LARGE SCALE GENOMIC DNA]</scope>
    <source>
        <strain evidence="1 2">NCTC 12882</strain>
    </source>
</reference>
<dbReference type="InterPro" id="IPR009279">
    <property type="entry name" value="Portal_Mu"/>
</dbReference>
<name>A0A2G5PRH6_MYCCE</name>
<evidence type="ECO:0000313" key="2">
    <source>
        <dbReference type="Proteomes" id="UP000230971"/>
    </source>
</evidence>
<evidence type="ECO:0008006" key="3">
    <source>
        <dbReference type="Google" id="ProtNLM"/>
    </source>
</evidence>
<dbReference type="EMBL" id="PDKV01000002">
    <property type="protein sequence ID" value="PIB80554.1"/>
    <property type="molecule type" value="Genomic_DNA"/>
</dbReference>